<dbReference type="GO" id="GO:0005829">
    <property type="term" value="C:cytosol"/>
    <property type="evidence" value="ECO:0007669"/>
    <property type="project" value="TreeGrafter"/>
</dbReference>
<evidence type="ECO:0000256" key="5">
    <source>
        <dbReference type="ARBA" id="ARBA00023002"/>
    </source>
</evidence>
<dbReference type="EC" id="1.1.1.23" evidence="8"/>
<keyword evidence="9" id="KW-1185">Reference proteome</keyword>
<dbReference type="PIRSF" id="PIRSF000099">
    <property type="entry name" value="Histidinol_dh"/>
    <property type="match status" value="1"/>
</dbReference>
<dbReference type="SUPFAM" id="SSF53720">
    <property type="entry name" value="ALDH-like"/>
    <property type="match status" value="1"/>
</dbReference>
<dbReference type="Gene3D" id="3.40.50.1980">
    <property type="entry name" value="Nitrogenase molybdenum iron protein domain"/>
    <property type="match status" value="2"/>
</dbReference>
<protein>
    <submittedName>
        <fullName evidence="8">Histidinol dehydrogenase</fullName>
        <ecNumber evidence="8">1.1.1.23</ecNumber>
    </submittedName>
</protein>
<evidence type="ECO:0000313" key="8">
    <source>
        <dbReference type="EMBL" id="ACK66653.1"/>
    </source>
</evidence>
<organism evidence="8 9">
    <name type="scientific">Rippkaea orientalis (strain PCC 8801 / RF-1)</name>
    <name type="common">Cyanothece sp. (strain PCC 8801)</name>
    <dbReference type="NCBI Taxonomy" id="41431"/>
    <lineage>
        <taxon>Bacteria</taxon>
        <taxon>Bacillati</taxon>
        <taxon>Cyanobacteriota</taxon>
        <taxon>Cyanophyceae</taxon>
        <taxon>Oscillatoriophycideae</taxon>
        <taxon>Chroococcales</taxon>
        <taxon>Aphanothecaceae</taxon>
        <taxon>Rippkaea</taxon>
        <taxon>Rippkaea orientalis</taxon>
    </lineage>
</organism>
<dbReference type="GO" id="GO:0046872">
    <property type="term" value="F:metal ion binding"/>
    <property type="evidence" value="ECO:0007669"/>
    <property type="project" value="UniProtKB-KW"/>
</dbReference>
<evidence type="ECO:0000256" key="2">
    <source>
        <dbReference type="ARBA" id="ARBA00010178"/>
    </source>
</evidence>
<dbReference type="KEGG" id="cyp:PCC8801_2651"/>
<dbReference type="CDD" id="cd06572">
    <property type="entry name" value="Histidinol_dh"/>
    <property type="match status" value="1"/>
</dbReference>
<dbReference type="OrthoDB" id="9805269at2"/>
<dbReference type="GO" id="GO:0004399">
    <property type="term" value="F:histidinol dehydrogenase activity"/>
    <property type="evidence" value="ECO:0007669"/>
    <property type="project" value="UniProtKB-EC"/>
</dbReference>
<dbReference type="PRINTS" id="PR00083">
    <property type="entry name" value="HOLDHDRGNASE"/>
</dbReference>
<sequence length="430" mass="46880">MLRIITQSAEVHTELQRIRHRIYDDAIQQQEAAVKKILETVKDRGDLAFLEDLEPPLNPKQLRVSGSELDAAYQQISKDLLDAIRVVCQQLKSFHQQRLPKSWVKFEEDEVVIAKRYAPLKRAGLYVAGDRGSHISRVLMQAIPAQVAQVPQIVLVTPPDATGKIHPNILVAAQEAGVQEIYRLGGAAAIAALAYGTESLPKVDVITGTGDLEITLAKKMVYGTIALDTTVQSSDLMIIADRQANSTQIAADLLAQVEQDPTTAIVLLTPDFGLAEAVQEQVLQQLQQYSPSILTEKAIAHYGLIIVVDSLGQAIALANQFVPQYLMLAMAEPWDFVDQIRHAGTILMGSATPKAIADYLGNSGMILPPSGIVRYASTLGVETFLKPSNLIQYSPTSLKKLSDTLQLLAEAEGFLANTEAIRLRFKGESG</sequence>
<dbReference type="RefSeq" id="WP_012595920.1">
    <property type="nucleotide sequence ID" value="NC_011726.1"/>
</dbReference>
<gene>
    <name evidence="8" type="ordered locus">PCC8801_2651</name>
</gene>
<evidence type="ECO:0000256" key="7">
    <source>
        <dbReference type="RuleBase" id="RU004175"/>
    </source>
</evidence>
<dbReference type="Gene3D" id="1.20.5.1300">
    <property type="match status" value="1"/>
</dbReference>
<keyword evidence="4" id="KW-0862">Zinc</keyword>
<proteinExistence type="inferred from homology"/>
<dbReference type="InterPro" id="IPR016161">
    <property type="entry name" value="Ald_DH/histidinol_DH"/>
</dbReference>
<dbReference type="NCBIfam" id="TIGR00069">
    <property type="entry name" value="hisD"/>
    <property type="match status" value="1"/>
</dbReference>
<reference evidence="9" key="1">
    <citation type="journal article" date="2011" name="MBio">
        <title>Novel metabolic attributes of the genus Cyanothece, comprising a group of unicellular nitrogen-fixing Cyanobacteria.</title>
        <authorList>
            <person name="Bandyopadhyay A."/>
            <person name="Elvitigala T."/>
            <person name="Welsh E."/>
            <person name="Stockel J."/>
            <person name="Liberton M."/>
            <person name="Min H."/>
            <person name="Sherman L.A."/>
            <person name="Pakrasi H.B."/>
        </authorList>
    </citation>
    <scope>NUCLEOTIDE SEQUENCE [LARGE SCALE GENOMIC DNA]</scope>
    <source>
        <strain evidence="9">PCC 8801</strain>
    </source>
</reference>
<dbReference type="EMBL" id="CP001287">
    <property type="protein sequence ID" value="ACK66653.1"/>
    <property type="molecule type" value="Genomic_DNA"/>
</dbReference>
<dbReference type="Pfam" id="PF00815">
    <property type="entry name" value="Histidinol_dh"/>
    <property type="match status" value="1"/>
</dbReference>
<dbReference type="STRING" id="41431.PCC8801_2651"/>
<accession>B7K4Z7</accession>
<dbReference type="InterPro" id="IPR022695">
    <property type="entry name" value="Histidinol_DH_monofunct"/>
</dbReference>
<evidence type="ECO:0000256" key="6">
    <source>
        <dbReference type="PIRNR" id="PIRNR000099"/>
    </source>
</evidence>
<dbReference type="FunFam" id="3.40.50.1980:FF:000001">
    <property type="entry name" value="Histidinol dehydrogenase"/>
    <property type="match status" value="1"/>
</dbReference>
<dbReference type="GO" id="GO:0051287">
    <property type="term" value="F:NAD binding"/>
    <property type="evidence" value="ECO:0007669"/>
    <property type="project" value="InterPro"/>
</dbReference>
<dbReference type="Proteomes" id="UP000008204">
    <property type="component" value="Chromosome"/>
</dbReference>
<dbReference type="PANTHER" id="PTHR21256:SF2">
    <property type="entry name" value="HISTIDINE BIOSYNTHESIS TRIFUNCTIONAL PROTEIN"/>
    <property type="match status" value="1"/>
</dbReference>
<keyword evidence="5 6" id="KW-0560">Oxidoreductase</keyword>
<dbReference type="InterPro" id="IPR012131">
    <property type="entry name" value="Hstdl_DH"/>
</dbReference>
<dbReference type="GO" id="GO:0000105">
    <property type="term" value="P:L-histidine biosynthetic process"/>
    <property type="evidence" value="ECO:0007669"/>
    <property type="project" value="InterPro"/>
</dbReference>
<dbReference type="AlphaFoldDB" id="B7K4Z7"/>
<dbReference type="eggNOG" id="COG0141">
    <property type="taxonomic scope" value="Bacteria"/>
</dbReference>
<evidence type="ECO:0000256" key="1">
    <source>
        <dbReference type="ARBA" id="ARBA00001947"/>
    </source>
</evidence>
<comment type="cofactor">
    <cofactor evidence="1">
        <name>Zn(2+)</name>
        <dbReference type="ChEBI" id="CHEBI:29105"/>
    </cofactor>
</comment>
<keyword evidence="3" id="KW-0479">Metal-binding</keyword>
<name>B7K4Z7_RIPO1</name>
<dbReference type="HOGENOM" id="CLU_006732_3_3_3"/>
<dbReference type="PANTHER" id="PTHR21256">
    <property type="entry name" value="HISTIDINOL DEHYDROGENASE HDH"/>
    <property type="match status" value="1"/>
</dbReference>
<evidence type="ECO:0000256" key="4">
    <source>
        <dbReference type="ARBA" id="ARBA00022833"/>
    </source>
</evidence>
<comment type="similarity">
    <text evidence="2 6 7">Belongs to the histidinol dehydrogenase family.</text>
</comment>
<evidence type="ECO:0000256" key="3">
    <source>
        <dbReference type="ARBA" id="ARBA00022723"/>
    </source>
</evidence>
<evidence type="ECO:0000313" key="9">
    <source>
        <dbReference type="Proteomes" id="UP000008204"/>
    </source>
</evidence>